<protein>
    <recommendedName>
        <fullName evidence="13">Tetraspanin-15</fullName>
    </recommendedName>
</protein>
<keyword evidence="9" id="KW-1015">Disulfide bond</keyword>
<feature type="transmembrane region" description="Helical" evidence="15">
    <location>
        <begin position="88"/>
        <end position="109"/>
    </location>
</feature>
<feature type="transmembrane region" description="Helical" evidence="15">
    <location>
        <begin position="121"/>
        <end position="146"/>
    </location>
</feature>
<feature type="compositionally biased region" description="Polar residues" evidence="14">
    <location>
        <begin position="46"/>
        <end position="55"/>
    </location>
</feature>
<comment type="subcellular location">
    <subcellularLocation>
        <location evidence="2">Cell membrane</location>
        <topology evidence="2">Multi-pass membrane protein</topology>
    </subcellularLocation>
    <subcellularLocation>
        <location evidence="1">Late endosome membrane</location>
    </subcellularLocation>
</comment>
<evidence type="ECO:0000313" key="16">
    <source>
        <dbReference type="Ensembl" id="ENSHHUP00000086521.1"/>
    </source>
</evidence>
<evidence type="ECO:0000256" key="1">
    <source>
        <dbReference type="ARBA" id="ARBA00004414"/>
    </source>
</evidence>
<keyword evidence="6" id="KW-0967">Endosome</keyword>
<dbReference type="PANTHER" id="PTHR19282">
    <property type="entry name" value="TETRASPANIN"/>
    <property type="match status" value="1"/>
</dbReference>
<reference evidence="17" key="1">
    <citation type="submission" date="2018-06" db="EMBL/GenBank/DDBJ databases">
        <title>Genome assembly of Danube salmon.</title>
        <authorList>
            <person name="Macqueen D.J."/>
            <person name="Gundappa M.K."/>
        </authorList>
    </citation>
    <scope>NUCLEOTIDE SEQUENCE [LARGE SCALE GENOMIC DNA]</scope>
</reference>
<dbReference type="Pfam" id="PF00335">
    <property type="entry name" value="Tetraspanin"/>
    <property type="match status" value="1"/>
</dbReference>
<dbReference type="GeneTree" id="ENSGT00940000157973"/>
<evidence type="ECO:0000256" key="9">
    <source>
        <dbReference type="ARBA" id="ARBA00023157"/>
    </source>
</evidence>
<name>A0A4W5R9D9_9TELE</name>
<dbReference type="InterPro" id="IPR018499">
    <property type="entry name" value="Tetraspanin/Peripherin"/>
</dbReference>
<accession>A0A4W5R9D9</accession>
<reference evidence="16" key="3">
    <citation type="submission" date="2025-09" db="UniProtKB">
        <authorList>
            <consortium name="Ensembl"/>
        </authorList>
    </citation>
    <scope>IDENTIFICATION</scope>
</reference>
<keyword evidence="5 15" id="KW-0812">Transmembrane</keyword>
<keyword evidence="7 15" id="KW-1133">Transmembrane helix</keyword>
<sequence>MKLMKSAVSKPTKIRSHSVRSAPFIPRSVLIGASVYQSNITGQTARGDAVQSSSVGDEKQEVHRSGSNMSNDVRYCERFSYVFLKFTVIVYATIFWLIGGFILAIGIYAEVERQRYKTLEGVFLAPAIILIVLGVVMFIVSFIGVLASLRDNLMLLKVFLYTLTVCLILELLGGILALAFRHQTVDLLNKNIRKGVVNYYDDLDFKNIMDFVQRKFKCCGGQEYKDWEVNMYHNCTAPGPLACGVPYTCCLENKPNEVTNTLCGYKVLDKERLALQNVIYIRGCTDAVFIWFMDNYKIMAGLLLGILFPQFFGVIISWLYITRVEDAIAEYGHYHGGLLDTVDSGGFRATKKQGRMAKCCICMPEID</sequence>
<keyword evidence="17" id="KW-1185">Reference proteome</keyword>
<evidence type="ECO:0000256" key="11">
    <source>
        <dbReference type="ARBA" id="ARBA00056423"/>
    </source>
</evidence>
<comment type="subunit">
    <text evidence="12">Interacts with ADAM10; the interaction influences ADAM10 substrate specificity, endocytosis and turnover.</text>
</comment>
<evidence type="ECO:0000256" key="12">
    <source>
        <dbReference type="ARBA" id="ARBA00065909"/>
    </source>
</evidence>
<keyword evidence="4" id="KW-1003">Cell membrane</keyword>
<keyword evidence="8 15" id="KW-0472">Membrane</keyword>
<dbReference type="AlphaFoldDB" id="A0A4W5R9D9"/>
<proteinExistence type="inferred from homology"/>
<comment type="function">
    <text evidence="11">Part of TspanC8 subgroup, composed of 6 members that interact with the transmembrane metalloprotease ADAM10. This interaction is required for ADAM10 exit from the endoplasmic reticulum and for enzymatic maturation and trafficking to the cell surface as well as substrate specificity. Different TspanC8/ADAM10 complexes have distinct substrates. Promotes ADAM10-mediated cleavage of CDH2. Negatively regulates ligand-induced Notch activity probably by regulating ADAM10 activity.</text>
</comment>
<evidence type="ECO:0000313" key="17">
    <source>
        <dbReference type="Proteomes" id="UP000314982"/>
    </source>
</evidence>
<dbReference type="CDD" id="cd03158">
    <property type="entry name" value="penumbra_like_LEL"/>
    <property type="match status" value="1"/>
</dbReference>
<evidence type="ECO:0000256" key="6">
    <source>
        <dbReference type="ARBA" id="ARBA00022753"/>
    </source>
</evidence>
<dbReference type="SUPFAM" id="SSF48652">
    <property type="entry name" value="Tetraspanin"/>
    <property type="match status" value="1"/>
</dbReference>
<dbReference type="GO" id="GO:0051604">
    <property type="term" value="P:protein maturation"/>
    <property type="evidence" value="ECO:0007669"/>
    <property type="project" value="UniProtKB-ARBA"/>
</dbReference>
<dbReference type="PANTHER" id="PTHR19282:SF159">
    <property type="entry name" value="TETRASPANIN-15"/>
    <property type="match status" value="1"/>
</dbReference>
<evidence type="ECO:0000256" key="2">
    <source>
        <dbReference type="ARBA" id="ARBA00004651"/>
    </source>
</evidence>
<evidence type="ECO:0000256" key="8">
    <source>
        <dbReference type="ARBA" id="ARBA00023136"/>
    </source>
</evidence>
<comment type="similarity">
    <text evidence="3">Belongs to the tetraspanin (TM4SF) family.</text>
</comment>
<dbReference type="Proteomes" id="UP000314982">
    <property type="component" value="Unassembled WGS sequence"/>
</dbReference>
<dbReference type="Gene3D" id="1.10.1450.10">
    <property type="entry name" value="Tetraspanin"/>
    <property type="match status" value="1"/>
</dbReference>
<dbReference type="STRING" id="62062.ENSHHUP00000086521"/>
<dbReference type="PRINTS" id="PR00259">
    <property type="entry name" value="TMFOUR"/>
</dbReference>
<reference evidence="16" key="2">
    <citation type="submission" date="2025-08" db="UniProtKB">
        <authorList>
            <consortium name="Ensembl"/>
        </authorList>
    </citation>
    <scope>IDENTIFICATION</scope>
</reference>
<dbReference type="GO" id="GO:0005886">
    <property type="term" value="C:plasma membrane"/>
    <property type="evidence" value="ECO:0007669"/>
    <property type="project" value="UniProtKB-SubCell"/>
</dbReference>
<evidence type="ECO:0000256" key="3">
    <source>
        <dbReference type="ARBA" id="ARBA00006840"/>
    </source>
</evidence>
<dbReference type="FunFam" id="1.10.1450.10:FF:000011">
    <property type="entry name" value="Tetraspanin"/>
    <property type="match status" value="1"/>
</dbReference>
<evidence type="ECO:0000256" key="5">
    <source>
        <dbReference type="ARBA" id="ARBA00022692"/>
    </source>
</evidence>
<evidence type="ECO:0000256" key="10">
    <source>
        <dbReference type="ARBA" id="ARBA00023180"/>
    </source>
</evidence>
<evidence type="ECO:0000256" key="15">
    <source>
        <dbReference type="SAM" id="Phobius"/>
    </source>
</evidence>
<organism evidence="16 17">
    <name type="scientific">Hucho hucho</name>
    <name type="common">huchen</name>
    <dbReference type="NCBI Taxonomy" id="62062"/>
    <lineage>
        <taxon>Eukaryota</taxon>
        <taxon>Metazoa</taxon>
        <taxon>Chordata</taxon>
        <taxon>Craniata</taxon>
        <taxon>Vertebrata</taxon>
        <taxon>Euteleostomi</taxon>
        <taxon>Actinopterygii</taxon>
        <taxon>Neopterygii</taxon>
        <taxon>Teleostei</taxon>
        <taxon>Protacanthopterygii</taxon>
        <taxon>Salmoniformes</taxon>
        <taxon>Salmonidae</taxon>
        <taxon>Salmoninae</taxon>
        <taxon>Hucho</taxon>
    </lineage>
</organism>
<evidence type="ECO:0000256" key="14">
    <source>
        <dbReference type="SAM" id="MobiDB-lite"/>
    </source>
</evidence>
<dbReference type="Ensembl" id="ENSHHUT00000089225.1">
    <property type="protein sequence ID" value="ENSHHUP00000086521.1"/>
    <property type="gene ID" value="ENSHHUG00000050070.1"/>
</dbReference>
<evidence type="ECO:0000256" key="7">
    <source>
        <dbReference type="ARBA" id="ARBA00022989"/>
    </source>
</evidence>
<dbReference type="GO" id="GO:0019899">
    <property type="term" value="F:enzyme binding"/>
    <property type="evidence" value="ECO:0007669"/>
    <property type="project" value="UniProtKB-ARBA"/>
</dbReference>
<feature type="transmembrane region" description="Helical" evidence="15">
    <location>
        <begin position="158"/>
        <end position="180"/>
    </location>
</feature>
<feature type="transmembrane region" description="Helical" evidence="15">
    <location>
        <begin position="298"/>
        <end position="321"/>
    </location>
</feature>
<evidence type="ECO:0000256" key="4">
    <source>
        <dbReference type="ARBA" id="ARBA00022475"/>
    </source>
</evidence>
<dbReference type="InterPro" id="IPR008952">
    <property type="entry name" value="Tetraspanin_EC2_sf"/>
</dbReference>
<evidence type="ECO:0000256" key="13">
    <source>
        <dbReference type="ARBA" id="ARBA00073329"/>
    </source>
</evidence>
<dbReference type="GO" id="GO:0031902">
    <property type="term" value="C:late endosome membrane"/>
    <property type="evidence" value="ECO:0007669"/>
    <property type="project" value="UniProtKB-SubCell"/>
</dbReference>
<keyword evidence="10" id="KW-0325">Glycoprotein</keyword>
<feature type="region of interest" description="Disordered" evidence="14">
    <location>
        <begin position="46"/>
        <end position="65"/>
    </location>
</feature>